<evidence type="ECO:0000313" key="3">
    <source>
        <dbReference type="Proteomes" id="UP000013201"/>
    </source>
</evidence>
<keyword evidence="3" id="KW-1185">Reference proteome</keyword>
<protein>
    <recommendedName>
        <fullName evidence="4">Transposase</fullName>
    </recommendedName>
</protein>
<sequence length="59" mass="6578">MTAELTHGLLLAERTREPNKHDAAIALGSRSINMEMRRPRQGATLGRTALRPTIRLKKA</sequence>
<reference evidence="3" key="2">
    <citation type="submission" date="2013-04" db="EMBL/GenBank/DDBJ databases">
        <title>Bisphenol A degrading Sphingobium sp. strain BiD32.</title>
        <authorList>
            <person name="Nielsen J.L."/>
            <person name="Zhou N.A."/>
            <person name="Kjeldal H."/>
        </authorList>
    </citation>
    <scope>NUCLEOTIDE SEQUENCE [LARGE SCALE GENOMIC DNA]</scope>
    <source>
        <strain evidence="3">BiD32</strain>
    </source>
</reference>
<proteinExistence type="predicted"/>
<organism evidence="2 3">
    <name type="scientific">Sphingobium indicum BiD32</name>
    <dbReference type="NCBI Taxonomy" id="1301087"/>
    <lineage>
        <taxon>Bacteria</taxon>
        <taxon>Pseudomonadati</taxon>
        <taxon>Pseudomonadota</taxon>
        <taxon>Alphaproteobacteria</taxon>
        <taxon>Sphingomonadales</taxon>
        <taxon>Sphingomonadaceae</taxon>
        <taxon>Sphingobium</taxon>
    </lineage>
</organism>
<name>N1MSC7_9SPHN</name>
<comment type="caution">
    <text evidence="2">The sequence shown here is derived from an EMBL/GenBank/DDBJ whole genome shotgun (WGS) entry which is preliminary data.</text>
</comment>
<feature type="region of interest" description="Disordered" evidence="1">
    <location>
        <begin position="30"/>
        <end position="59"/>
    </location>
</feature>
<evidence type="ECO:0000256" key="1">
    <source>
        <dbReference type="SAM" id="MobiDB-lite"/>
    </source>
</evidence>
<evidence type="ECO:0000313" key="2">
    <source>
        <dbReference type="EMBL" id="CCW19886.1"/>
    </source>
</evidence>
<evidence type="ECO:0008006" key="4">
    <source>
        <dbReference type="Google" id="ProtNLM"/>
    </source>
</evidence>
<dbReference type="EMBL" id="CAVK010000237">
    <property type="protein sequence ID" value="CCW19886.1"/>
    <property type="molecule type" value="Genomic_DNA"/>
</dbReference>
<accession>N1MSC7</accession>
<dbReference type="AlphaFoldDB" id="N1MSC7"/>
<reference evidence="2 3" key="1">
    <citation type="submission" date="2013-03" db="EMBL/GenBank/DDBJ databases">
        <authorList>
            <person name="Le V."/>
        </authorList>
    </citation>
    <scope>NUCLEOTIDE SEQUENCE [LARGE SCALE GENOMIC DNA]</scope>
    <source>
        <strain evidence="2 3">BiD32</strain>
    </source>
</reference>
<dbReference type="Proteomes" id="UP000013201">
    <property type="component" value="Unassembled WGS sequence"/>
</dbReference>
<gene>
    <name evidence="2" type="ORF">EBBID32_42560</name>
</gene>